<keyword evidence="1" id="KW-0732">Signal</keyword>
<dbReference type="AlphaFoldDB" id="A0A6G0Z013"/>
<dbReference type="EMBL" id="VUJU01001783">
    <property type="protein sequence ID" value="KAF0763856.1"/>
    <property type="molecule type" value="Genomic_DNA"/>
</dbReference>
<accession>A0A6G0Z013</accession>
<gene>
    <name evidence="2" type="ORF">FWK35_00025466</name>
</gene>
<name>A0A6G0Z013_APHCR</name>
<keyword evidence="3" id="KW-1185">Reference proteome</keyword>
<evidence type="ECO:0000256" key="1">
    <source>
        <dbReference type="SAM" id="SignalP"/>
    </source>
</evidence>
<protein>
    <submittedName>
        <fullName evidence="2">RING-type domain-containing protein</fullName>
    </submittedName>
</protein>
<reference evidence="2 3" key="1">
    <citation type="submission" date="2019-08" db="EMBL/GenBank/DDBJ databases">
        <title>Whole genome of Aphis craccivora.</title>
        <authorList>
            <person name="Voronova N.V."/>
            <person name="Shulinski R.S."/>
            <person name="Bandarenka Y.V."/>
            <person name="Zhorov D.G."/>
            <person name="Warner D."/>
        </authorList>
    </citation>
    <scope>NUCLEOTIDE SEQUENCE [LARGE SCALE GENOMIC DNA]</scope>
    <source>
        <strain evidence="2">180601</strain>
        <tissue evidence="2">Whole Body</tissue>
    </source>
</reference>
<comment type="caution">
    <text evidence="2">The sequence shown here is derived from an EMBL/GenBank/DDBJ whole genome shotgun (WGS) entry which is preliminary data.</text>
</comment>
<evidence type="ECO:0000313" key="2">
    <source>
        <dbReference type="EMBL" id="KAF0763856.1"/>
    </source>
</evidence>
<organism evidence="2 3">
    <name type="scientific">Aphis craccivora</name>
    <name type="common">Cowpea aphid</name>
    <dbReference type="NCBI Taxonomy" id="307492"/>
    <lineage>
        <taxon>Eukaryota</taxon>
        <taxon>Metazoa</taxon>
        <taxon>Ecdysozoa</taxon>
        <taxon>Arthropoda</taxon>
        <taxon>Hexapoda</taxon>
        <taxon>Insecta</taxon>
        <taxon>Pterygota</taxon>
        <taxon>Neoptera</taxon>
        <taxon>Paraneoptera</taxon>
        <taxon>Hemiptera</taxon>
        <taxon>Sternorrhyncha</taxon>
        <taxon>Aphidomorpha</taxon>
        <taxon>Aphidoidea</taxon>
        <taxon>Aphididae</taxon>
        <taxon>Aphidini</taxon>
        <taxon>Aphis</taxon>
        <taxon>Aphis</taxon>
    </lineage>
</organism>
<sequence>MGNSRLLVGRLLMINFHTLGEFVPITSLSSRMGIVNLVMKFLNYILYELNICTNNYVESFYSMLRSTTGRHLPVWTFYDINMLTLHYSVSIVRRLIALC</sequence>
<dbReference type="OrthoDB" id="6627652at2759"/>
<feature type="signal peptide" evidence="1">
    <location>
        <begin position="1"/>
        <end position="20"/>
    </location>
</feature>
<feature type="chain" id="PRO_5026190752" evidence="1">
    <location>
        <begin position="21"/>
        <end position="99"/>
    </location>
</feature>
<evidence type="ECO:0000313" key="3">
    <source>
        <dbReference type="Proteomes" id="UP000478052"/>
    </source>
</evidence>
<proteinExistence type="predicted"/>
<dbReference type="Proteomes" id="UP000478052">
    <property type="component" value="Unassembled WGS sequence"/>
</dbReference>